<keyword evidence="3" id="KW-0175">Coiled coil</keyword>
<dbReference type="Gene3D" id="3.30.910.20">
    <property type="entry name" value="Skp domain"/>
    <property type="match status" value="2"/>
</dbReference>
<dbReference type="SMART" id="SM00935">
    <property type="entry name" value="OmpH"/>
    <property type="match status" value="1"/>
</dbReference>
<proteinExistence type="inferred from homology"/>
<evidence type="ECO:0000256" key="5">
    <source>
        <dbReference type="SAM" id="SignalP"/>
    </source>
</evidence>
<dbReference type="PANTHER" id="PTHR35089">
    <property type="entry name" value="CHAPERONE PROTEIN SKP"/>
    <property type="match status" value="1"/>
</dbReference>
<evidence type="ECO:0000256" key="4">
    <source>
        <dbReference type="SAM" id="MobiDB-lite"/>
    </source>
</evidence>
<accession>A0A369ZUJ8</accession>
<dbReference type="InterPro" id="IPR005632">
    <property type="entry name" value="Chaperone_Skp"/>
</dbReference>
<evidence type="ECO:0000313" key="6">
    <source>
        <dbReference type="EMBL" id="RDF12087.1"/>
    </source>
</evidence>
<dbReference type="AlphaFoldDB" id="A0A369ZUJ8"/>
<protein>
    <submittedName>
        <fullName evidence="6">OmpH family outer membrane protein</fullName>
    </submittedName>
</protein>
<comment type="similarity">
    <text evidence="1">Belongs to the Skp family.</text>
</comment>
<dbReference type="PANTHER" id="PTHR35089:SF1">
    <property type="entry name" value="CHAPERONE PROTEIN SKP"/>
    <property type="match status" value="1"/>
</dbReference>
<evidence type="ECO:0000256" key="2">
    <source>
        <dbReference type="ARBA" id="ARBA00022729"/>
    </source>
</evidence>
<dbReference type="EMBL" id="QEQF01000001">
    <property type="protein sequence ID" value="RDF12087.1"/>
    <property type="molecule type" value="Genomic_DNA"/>
</dbReference>
<feature type="chain" id="PRO_5017000954" evidence="5">
    <location>
        <begin position="23"/>
        <end position="256"/>
    </location>
</feature>
<evidence type="ECO:0000313" key="7">
    <source>
        <dbReference type="Proteomes" id="UP000253945"/>
    </source>
</evidence>
<dbReference type="Proteomes" id="UP000253945">
    <property type="component" value="Unassembled WGS sequence"/>
</dbReference>
<dbReference type="InterPro" id="IPR024930">
    <property type="entry name" value="Skp_dom_sf"/>
</dbReference>
<keyword evidence="7" id="KW-1185">Reference proteome</keyword>
<dbReference type="STRING" id="736.B0184_01585"/>
<feature type="coiled-coil region" evidence="3">
    <location>
        <begin position="63"/>
        <end position="169"/>
    </location>
</feature>
<feature type="signal peptide" evidence="5">
    <location>
        <begin position="1"/>
        <end position="22"/>
    </location>
</feature>
<organism evidence="6 7">
    <name type="scientific">Haemophilus paraphrohaemolyticus</name>
    <dbReference type="NCBI Taxonomy" id="736"/>
    <lineage>
        <taxon>Bacteria</taxon>
        <taxon>Pseudomonadati</taxon>
        <taxon>Pseudomonadota</taxon>
        <taxon>Gammaproteobacteria</taxon>
        <taxon>Pasteurellales</taxon>
        <taxon>Pasteurellaceae</taxon>
        <taxon>Haemophilus</taxon>
    </lineage>
</organism>
<comment type="caution">
    <text evidence="6">The sequence shown here is derived from an EMBL/GenBank/DDBJ whole genome shotgun (WGS) entry which is preliminary data.</text>
</comment>
<sequence>MKKLFKISALSALLATSAVANAADTIGFVDPGYVMQNHPVLLDASIKFENFMKENQAKFADEDKKLAEENKKLTAERDALNIDAKNLQKEQATVEATLKKEVAQLEKDAPRLRAKEIQARQAKIEGKAKAFENKVAEIQKREQEFAKKAEDFQKRADAFQQKIEDANKNSGGLNPQEAQKTAIDEVNATIKEVAKAKGYTLILQPQAALYAEDESKDITEAVLDAIKAKHPEIKLPEAPKADATKTEQAKPEEAKK</sequence>
<evidence type="ECO:0000256" key="3">
    <source>
        <dbReference type="SAM" id="Coils"/>
    </source>
</evidence>
<dbReference type="SUPFAM" id="SSF111384">
    <property type="entry name" value="OmpH-like"/>
    <property type="match status" value="2"/>
</dbReference>
<feature type="region of interest" description="Disordered" evidence="4">
    <location>
        <begin position="230"/>
        <end position="256"/>
    </location>
</feature>
<gene>
    <name evidence="6" type="ORF">DPV92_02665</name>
</gene>
<dbReference type="GO" id="GO:0005829">
    <property type="term" value="C:cytosol"/>
    <property type="evidence" value="ECO:0007669"/>
    <property type="project" value="TreeGrafter"/>
</dbReference>
<dbReference type="RefSeq" id="WP_111353541.1">
    <property type="nucleotide sequence ID" value="NZ_QEQF01000001.1"/>
</dbReference>
<name>A0A369ZUJ8_9PAST</name>
<keyword evidence="2 5" id="KW-0732">Signal</keyword>
<evidence type="ECO:0000256" key="1">
    <source>
        <dbReference type="ARBA" id="ARBA00009091"/>
    </source>
</evidence>
<dbReference type="GO" id="GO:0051082">
    <property type="term" value="F:unfolded protein binding"/>
    <property type="evidence" value="ECO:0007669"/>
    <property type="project" value="InterPro"/>
</dbReference>
<dbReference type="Pfam" id="PF03938">
    <property type="entry name" value="OmpH"/>
    <property type="match status" value="1"/>
</dbReference>
<reference evidence="6 7" key="1">
    <citation type="submission" date="2018-05" db="EMBL/GenBank/DDBJ databases">
        <title>Draft Genome Sequences for a Diverse set of 7 Haemophilus Species.</title>
        <authorList>
            <person name="Nichols M."/>
            <person name="Topaz N."/>
            <person name="Wang X."/>
            <person name="Wang X."/>
            <person name="Boxrud D."/>
        </authorList>
    </citation>
    <scope>NUCLEOTIDE SEQUENCE [LARGE SCALE GENOMIC DNA]</scope>
    <source>
        <strain evidence="6 7">C2014016342</strain>
    </source>
</reference>
<dbReference type="GO" id="GO:0050821">
    <property type="term" value="P:protein stabilization"/>
    <property type="evidence" value="ECO:0007669"/>
    <property type="project" value="TreeGrafter"/>
</dbReference>